<organism evidence="1">
    <name type="scientific">Salmonella enterica subsp. enterica serovar Telelkebir</name>
    <dbReference type="NCBI Taxonomy" id="1967657"/>
    <lineage>
        <taxon>Bacteria</taxon>
        <taxon>Pseudomonadati</taxon>
        <taxon>Pseudomonadota</taxon>
        <taxon>Gammaproteobacteria</taxon>
        <taxon>Enterobacterales</taxon>
        <taxon>Enterobacteriaceae</taxon>
        <taxon>Salmonella</taxon>
    </lineage>
</organism>
<comment type="caution">
    <text evidence="1">The sequence shown here is derived from an EMBL/GenBank/DDBJ whole genome shotgun (WGS) entry which is preliminary data.</text>
</comment>
<name>A0A5U9PQA4_SALET</name>
<protein>
    <submittedName>
        <fullName evidence="1">Uncharacterized protein</fullName>
    </submittedName>
</protein>
<accession>A0A5U9PQA4</accession>
<gene>
    <name evidence="1" type="ORF">DS442_22565</name>
</gene>
<evidence type="ECO:0000313" key="1">
    <source>
        <dbReference type="EMBL" id="EBS3537057.1"/>
    </source>
</evidence>
<reference evidence="1" key="1">
    <citation type="submission" date="2018-07" db="EMBL/GenBank/DDBJ databases">
        <authorList>
            <person name="Ashton P.M."/>
            <person name="Dallman T."/>
            <person name="Nair S."/>
            <person name="De Pinna E."/>
            <person name="Peters T."/>
            <person name="Grant K."/>
        </authorList>
    </citation>
    <scope>NUCLEOTIDE SEQUENCE</scope>
    <source>
        <strain evidence="1">506078</strain>
    </source>
</reference>
<dbReference type="AlphaFoldDB" id="A0A5U9PQA4"/>
<proteinExistence type="predicted"/>
<sequence>MKDCSEMSVKNNVDDSNMLTYDKKRTLSTQESYGISPGEEIWLNQSGFEVPYTLYHTDKYMELAHQIVEVIVSPDTAIGFMHGIISVPVDLVYLTRAVFDTENNFKRQGETFRLLNAIKNGLANENNINKAINKILDCFYTYIPEKTRGKIYSRIGGSVAGRAITNSVISGRIATTIAGRSSLYIKFKGGIIGNILLLGGMTERAIYSSWGLNADCPEIYNLLYPDNLDLLYFLVEPLMEPFIESMKIRENEGQTAFNELMEIVVDEIKKE</sequence>
<dbReference type="EMBL" id="AAGVFN010000062">
    <property type="protein sequence ID" value="EBS3537057.1"/>
    <property type="molecule type" value="Genomic_DNA"/>
</dbReference>